<protein>
    <recommendedName>
        <fullName evidence="1">Heterokaryon incompatibility domain-containing protein</fullName>
    </recommendedName>
</protein>
<feature type="non-terminal residue" evidence="2">
    <location>
        <position position="1"/>
    </location>
</feature>
<dbReference type="PANTHER" id="PTHR24148">
    <property type="entry name" value="ANKYRIN REPEAT DOMAIN-CONTAINING PROTEIN 39 HOMOLOG-RELATED"/>
    <property type="match status" value="1"/>
</dbReference>
<dbReference type="InterPro" id="IPR010730">
    <property type="entry name" value="HET"/>
</dbReference>
<dbReference type="GeneID" id="36583155"/>
<sequence>YNVLSYVWGDPRITTPISVGRCDIELTVNLESALRHIRGPLRTRKVGVGGVCINQSNAEKKSLQVSQMGKFYSQAEHTIIYLGDETQETE</sequence>
<dbReference type="OrthoDB" id="3556528at2759"/>
<name>A0A2J6T591_9HELO</name>
<dbReference type="AlphaFoldDB" id="A0A2J6T591"/>
<dbReference type="PANTHER" id="PTHR24148:SF73">
    <property type="entry name" value="HET DOMAIN PROTEIN (AFU_ORTHOLOGUE AFUA_8G01020)"/>
    <property type="match status" value="1"/>
</dbReference>
<dbReference type="InterPro" id="IPR052895">
    <property type="entry name" value="HetReg/Transcr_Mod"/>
</dbReference>
<dbReference type="InParanoid" id="A0A2J6T591"/>
<dbReference type="STRING" id="1095630.A0A2J6T591"/>
<evidence type="ECO:0000313" key="3">
    <source>
        <dbReference type="Proteomes" id="UP000235371"/>
    </source>
</evidence>
<gene>
    <name evidence="2" type="ORF">K444DRAFT_532357</name>
</gene>
<reference evidence="2 3" key="1">
    <citation type="submission" date="2016-04" db="EMBL/GenBank/DDBJ databases">
        <title>A degradative enzymes factory behind the ericoid mycorrhizal symbiosis.</title>
        <authorList>
            <consortium name="DOE Joint Genome Institute"/>
            <person name="Martino E."/>
            <person name="Morin E."/>
            <person name="Grelet G."/>
            <person name="Kuo A."/>
            <person name="Kohler A."/>
            <person name="Daghino S."/>
            <person name="Barry K."/>
            <person name="Choi C."/>
            <person name="Cichocki N."/>
            <person name="Clum A."/>
            <person name="Copeland A."/>
            <person name="Hainaut M."/>
            <person name="Haridas S."/>
            <person name="Labutti K."/>
            <person name="Lindquist E."/>
            <person name="Lipzen A."/>
            <person name="Khouja H.-R."/>
            <person name="Murat C."/>
            <person name="Ohm R."/>
            <person name="Olson A."/>
            <person name="Spatafora J."/>
            <person name="Veneault-Fourrey C."/>
            <person name="Henrissat B."/>
            <person name="Grigoriev I."/>
            <person name="Martin F."/>
            <person name="Perotto S."/>
        </authorList>
    </citation>
    <scope>NUCLEOTIDE SEQUENCE [LARGE SCALE GENOMIC DNA]</scope>
    <source>
        <strain evidence="2 3">E</strain>
    </source>
</reference>
<dbReference type="Proteomes" id="UP000235371">
    <property type="component" value="Unassembled WGS sequence"/>
</dbReference>
<organism evidence="2 3">
    <name type="scientific">Hyaloscypha bicolor E</name>
    <dbReference type="NCBI Taxonomy" id="1095630"/>
    <lineage>
        <taxon>Eukaryota</taxon>
        <taxon>Fungi</taxon>
        <taxon>Dikarya</taxon>
        <taxon>Ascomycota</taxon>
        <taxon>Pezizomycotina</taxon>
        <taxon>Leotiomycetes</taxon>
        <taxon>Helotiales</taxon>
        <taxon>Hyaloscyphaceae</taxon>
        <taxon>Hyaloscypha</taxon>
        <taxon>Hyaloscypha bicolor</taxon>
    </lineage>
</organism>
<dbReference type="Pfam" id="PF06985">
    <property type="entry name" value="HET"/>
    <property type="match status" value="1"/>
</dbReference>
<dbReference type="EMBL" id="KZ613828">
    <property type="protein sequence ID" value="PMD58197.1"/>
    <property type="molecule type" value="Genomic_DNA"/>
</dbReference>
<accession>A0A2J6T591</accession>
<keyword evidence="3" id="KW-1185">Reference proteome</keyword>
<dbReference type="RefSeq" id="XP_024735101.1">
    <property type="nucleotide sequence ID" value="XM_024875075.1"/>
</dbReference>
<feature type="domain" description="Heterokaryon incompatibility" evidence="1">
    <location>
        <begin position="1"/>
        <end position="89"/>
    </location>
</feature>
<evidence type="ECO:0000313" key="2">
    <source>
        <dbReference type="EMBL" id="PMD58197.1"/>
    </source>
</evidence>
<evidence type="ECO:0000259" key="1">
    <source>
        <dbReference type="Pfam" id="PF06985"/>
    </source>
</evidence>
<proteinExistence type="predicted"/>